<evidence type="ECO:0000256" key="2">
    <source>
        <dbReference type="ARBA" id="ARBA00022676"/>
    </source>
</evidence>
<comment type="subcellular location">
    <subcellularLocation>
        <location evidence="1">Membrane</location>
    </subcellularLocation>
</comment>
<dbReference type="Proteomes" id="UP000298493">
    <property type="component" value="Unassembled WGS sequence"/>
</dbReference>
<sequence>MALLYESLLLFLLAFLKYFRLLVNCIAYWRYKPIPLSDDPIYTPDDVTVVVPSLDGDNEEIRETIRSVLKNEAREIILVTIDANVEKAEGLAASISSKKIRVLSIPKANKRHQMCKALPQVTTAITVFADDDVSWPTTLLPWMLSPFKDERMGGVGTNQRLRREKEPNVWNFLGAAYLIRRNWDCTACTFIDGGLPCLSGRTVAYRTHILQDPDFQHSFTHEEWRSCQLNADDDNFLTRWMVNHEWKTWIQFHRESEVQTTLEDNAKYLKQCLRWARSNWRSNIKSLFLEGSIWRRHPWSTFAVFQTTLTSSALVFDLAMVYLFWQVTAGLGSDVRQLTTAIWLVWVVFISRLVKYVEHFSRFPGDILIFIFLVPMFGYFHSLVIKVYAGITMGVVSLSHSAPRPRTRSIADLRLTLQTTWGSREGADASDDFRMIALPKYSEMGASSSSKSTPANDVDDMDPIIGDDQALLPQYAAEEP</sequence>
<dbReference type="STRING" id="86259.A0A4Z1PR47"/>
<evidence type="ECO:0000256" key="6">
    <source>
        <dbReference type="ARBA" id="ARBA00023136"/>
    </source>
</evidence>
<dbReference type="GO" id="GO:0016020">
    <property type="term" value="C:membrane"/>
    <property type="evidence" value="ECO:0007669"/>
    <property type="project" value="UniProtKB-SubCell"/>
</dbReference>
<evidence type="ECO:0000256" key="9">
    <source>
        <dbReference type="SAM" id="Phobius"/>
    </source>
</evidence>
<evidence type="ECO:0000256" key="3">
    <source>
        <dbReference type="ARBA" id="ARBA00022679"/>
    </source>
</evidence>
<dbReference type="AlphaFoldDB" id="A0A4Z1PR47"/>
<feature type="compositionally biased region" description="Polar residues" evidence="8">
    <location>
        <begin position="445"/>
        <end position="455"/>
    </location>
</feature>
<accession>A0A4Z1PR47</accession>
<dbReference type="PANTHER" id="PTHR47844">
    <property type="entry name" value="SYNTHASE CPS1, PUTATIVE (AFU_ORTHOLOGUE AFUA_7G02500)-RELATED"/>
    <property type="match status" value="1"/>
</dbReference>
<dbReference type="Gene3D" id="3.90.550.10">
    <property type="entry name" value="Spore Coat Polysaccharide Biosynthesis Protein SpsA, Chain A"/>
    <property type="match status" value="1"/>
</dbReference>
<keyword evidence="6 9" id="KW-0472">Membrane</keyword>
<evidence type="ECO:0000256" key="1">
    <source>
        <dbReference type="ARBA" id="ARBA00004370"/>
    </source>
</evidence>
<evidence type="ECO:0000256" key="8">
    <source>
        <dbReference type="SAM" id="MobiDB-lite"/>
    </source>
</evidence>
<dbReference type="CDD" id="cd06434">
    <property type="entry name" value="GT2_HAS"/>
    <property type="match status" value="1"/>
</dbReference>
<comment type="caution">
    <text evidence="10">The sequence shown here is derived from an EMBL/GenBank/DDBJ whole genome shotgun (WGS) entry which is preliminary data.</text>
</comment>
<keyword evidence="7" id="KW-0325">Glycoprotein</keyword>
<dbReference type="PANTHER" id="PTHR47844:SF1">
    <property type="entry name" value="EXOSTOSIN-LIKE 2"/>
    <property type="match status" value="1"/>
</dbReference>
<keyword evidence="4 9" id="KW-0812">Transmembrane</keyword>
<dbReference type="InterPro" id="IPR029044">
    <property type="entry name" value="Nucleotide-diphossugar_trans"/>
</dbReference>
<keyword evidence="3" id="KW-0808">Transferase</keyword>
<protein>
    <submittedName>
        <fullName evidence="10">UDP-N-acetylglucosamine pyrophosphorylase</fullName>
    </submittedName>
</protein>
<feature type="transmembrane region" description="Helical" evidence="9">
    <location>
        <begin position="367"/>
        <end position="389"/>
    </location>
</feature>
<gene>
    <name evidence="10" type="ORF">E6O75_ATG01108</name>
</gene>
<evidence type="ECO:0000256" key="4">
    <source>
        <dbReference type="ARBA" id="ARBA00022692"/>
    </source>
</evidence>
<proteinExistence type="predicted"/>
<evidence type="ECO:0000313" key="11">
    <source>
        <dbReference type="Proteomes" id="UP000298493"/>
    </source>
</evidence>
<keyword evidence="11" id="KW-1185">Reference proteome</keyword>
<dbReference type="EMBL" id="SNSC02000002">
    <property type="protein sequence ID" value="TID26615.1"/>
    <property type="molecule type" value="Genomic_DNA"/>
</dbReference>
<feature type="transmembrane region" description="Helical" evidence="9">
    <location>
        <begin position="6"/>
        <end position="29"/>
    </location>
</feature>
<feature type="transmembrane region" description="Helical" evidence="9">
    <location>
        <begin position="337"/>
        <end position="355"/>
    </location>
</feature>
<dbReference type="InterPro" id="IPR052427">
    <property type="entry name" value="Glycosyltrans_GT2/GT47"/>
</dbReference>
<evidence type="ECO:0000256" key="5">
    <source>
        <dbReference type="ARBA" id="ARBA00022989"/>
    </source>
</evidence>
<feature type="transmembrane region" description="Helical" evidence="9">
    <location>
        <begin position="302"/>
        <end position="325"/>
    </location>
</feature>
<organism evidence="10 11">
    <name type="scientific">Venturia nashicola</name>
    <dbReference type="NCBI Taxonomy" id="86259"/>
    <lineage>
        <taxon>Eukaryota</taxon>
        <taxon>Fungi</taxon>
        <taxon>Dikarya</taxon>
        <taxon>Ascomycota</taxon>
        <taxon>Pezizomycotina</taxon>
        <taxon>Dothideomycetes</taxon>
        <taxon>Pleosporomycetidae</taxon>
        <taxon>Venturiales</taxon>
        <taxon>Venturiaceae</taxon>
        <taxon>Venturia</taxon>
    </lineage>
</organism>
<feature type="region of interest" description="Disordered" evidence="8">
    <location>
        <begin position="443"/>
        <end position="465"/>
    </location>
</feature>
<evidence type="ECO:0000313" key="10">
    <source>
        <dbReference type="EMBL" id="TID26615.1"/>
    </source>
</evidence>
<name>A0A4Z1PR47_9PEZI</name>
<reference evidence="10 11" key="1">
    <citation type="submission" date="2019-04" db="EMBL/GenBank/DDBJ databases">
        <title>High contiguity whole genome sequence and gene annotation resource for two Venturia nashicola isolates.</title>
        <authorList>
            <person name="Prokchorchik M."/>
            <person name="Won K."/>
            <person name="Lee Y."/>
            <person name="Choi E.D."/>
            <person name="Segonzac C."/>
            <person name="Sohn K.H."/>
        </authorList>
    </citation>
    <scope>NUCLEOTIDE SEQUENCE [LARGE SCALE GENOMIC DNA]</scope>
    <source>
        <strain evidence="10 11">PRI2</strain>
    </source>
</reference>
<dbReference type="SUPFAM" id="SSF53448">
    <property type="entry name" value="Nucleotide-diphospho-sugar transferases"/>
    <property type="match status" value="1"/>
</dbReference>
<dbReference type="Pfam" id="PF13641">
    <property type="entry name" value="Glyco_tranf_2_3"/>
    <property type="match status" value="1"/>
</dbReference>
<dbReference type="GO" id="GO:0016757">
    <property type="term" value="F:glycosyltransferase activity"/>
    <property type="evidence" value="ECO:0007669"/>
    <property type="project" value="UniProtKB-KW"/>
</dbReference>
<evidence type="ECO:0000256" key="7">
    <source>
        <dbReference type="ARBA" id="ARBA00023180"/>
    </source>
</evidence>
<keyword evidence="5 9" id="KW-1133">Transmembrane helix</keyword>
<keyword evidence="2" id="KW-0328">Glycosyltransferase</keyword>